<dbReference type="EMBL" id="PVMZ01000003">
    <property type="protein sequence ID" value="PRX23939.1"/>
    <property type="molecule type" value="Genomic_DNA"/>
</dbReference>
<feature type="region of interest" description="Disordered" evidence="1">
    <location>
        <begin position="82"/>
        <end position="142"/>
    </location>
</feature>
<evidence type="ECO:0000313" key="3">
    <source>
        <dbReference type="Proteomes" id="UP000239415"/>
    </source>
</evidence>
<dbReference type="AlphaFoldDB" id="A0A2T0KK79"/>
<organism evidence="2 3">
    <name type="scientific">Actinoplanes italicus</name>
    <dbReference type="NCBI Taxonomy" id="113567"/>
    <lineage>
        <taxon>Bacteria</taxon>
        <taxon>Bacillati</taxon>
        <taxon>Actinomycetota</taxon>
        <taxon>Actinomycetes</taxon>
        <taxon>Micromonosporales</taxon>
        <taxon>Micromonosporaceae</taxon>
        <taxon>Actinoplanes</taxon>
    </lineage>
</organism>
<evidence type="ECO:0000313" key="2">
    <source>
        <dbReference type="EMBL" id="PRX23939.1"/>
    </source>
</evidence>
<sequence>MVICGLDAPQVTTRGQPPGVASGGRSVAFVSGPEPGTTAADFGGADRDGVFAGEPGEVAAGWGSAVAADGAGGAVVDADGVTIAGPPGAGPGSRGPGDSVKLTATAAITTPAGTGNQRHSRSGGRGAATVGGTPRLSRSCVI</sequence>
<feature type="compositionally biased region" description="Low complexity" evidence="1">
    <location>
        <begin position="103"/>
        <end position="115"/>
    </location>
</feature>
<keyword evidence="3" id="KW-1185">Reference proteome</keyword>
<evidence type="ECO:0000256" key="1">
    <source>
        <dbReference type="SAM" id="MobiDB-lite"/>
    </source>
</evidence>
<gene>
    <name evidence="2" type="ORF">CLV67_103690</name>
</gene>
<name>A0A2T0KK79_9ACTN</name>
<comment type="caution">
    <text evidence="2">The sequence shown here is derived from an EMBL/GenBank/DDBJ whole genome shotgun (WGS) entry which is preliminary data.</text>
</comment>
<dbReference type="Proteomes" id="UP000239415">
    <property type="component" value="Unassembled WGS sequence"/>
</dbReference>
<protein>
    <submittedName>
        <fullName evidence="2">Uncharacterized protein</fullName>
    </submittedName>
</protein>
<feature type="region of interest" description="Disordered" evidence="1">
    <location>
        <begin position="30"/>
        <end position="50"/>
    </location>
</feature>
<proteinExistence type="predicted"/>
<reference evidence="2 3" key="1">
    <citation type="submission" date="2018-03" db="EMBL/GenBank/DDBJ databases">
        <title>Genomic Encyclopedia of Archaeal and Bacterial Type Strains, Phase II (KMG-II): from individual species to whole genera.</title>
        <authorList>
            <person name="Goeker M."/>
        </authorList>
    </citation>
    <scope>NUCLEOTIDE SEQUENCE [LARGE SCALE GENOMIC DNA]</scope>
    <source>
        <strain evidence="2 3">DSM 43146</strain>
    </source>
</reference>
<accession>A0A2T0KK79</accession>